<protein>
    <submittedName>
        <fullName evidence="1">(northern house mosquito) hypothetical protein</fullName>
    </submittedName>
</protein>
<dbReference type="EMBL" id="HBUE01208565">
    <property type="protein sequence ID" value="CAG6533296.1"/>
    <property type="molecule type" value="Transcribed_RNA"/>
</dbReference>
<reference evidence="1" key="1">
    <citation type="submission" date="2021-05" db="EMBL/GenBank/DDBJ databases">
        <authorList>
            <person name="Alioto T."/>
            <person name="Alioto T."/>
            <person name="Gomez Garrido J."/>
        </authorList>
    </citation>
    <scope>NUCLEOTIDE SEQUENCE</scope>
</reference>
<organism evidence="1">
    <name type="scientific">Culex pipiens</name>
    <name type="common">House mosquito</name>
    <dbReference type="NCBI Taxonomy" id="7175"/>
    <lineage>
        <taxon>Eukaryota</taxon>
        <taxon>Metazoa</taxon>
        <taxon>Ecdysozoa</taxon>
        <taxon>Arthropoda</taxon>
        <taxon>Hexapoda</taxon>
        <taxon>Insecta</taxon>
        <taxon>Pterygota</taxon>
        <taxon>Neoptera</taxon>
        <taxon>Endopterygota</taxon>
        <taxon>Diptera</taxon>
        <taxon>Nematocera</taxon>
        <taxon>Culicoidea</taxon>
        <taxon>Culicidae</taxon>
        <taxon>Culicinae</taxon>
        <taxon>Culicini</taxon>
        <taxon>Culex</taxon>
        <taxon>Culex</taxon>
    </lineage>
</organism>
<dbReference type="EMBL" id="HBUE01314906">
    <property type="protein sequence ID" value="CAG6585176.1"/>
    <property type="molecule type" value="Transcribed_RNA"/>
</dbReference>
<accession>A0A8D8K8R9</accession>
<name>A0A8D8K8R9_CULPI</name>
<sequence>MGPKHPRVPHPHTCCTPNVQEALVVVPAGYPRQVRLRKVNKRDPHITNAPFTKQLIQLAGLPPIQQPMSQQIPHHRTPNSITRFNRSEIRHSTRSVPPRIGKLRAKFGLDGLHLQEPVRIRVDVFVGRNAQNLVQR</sequence>
<evidence type="ECO:0000313" key="1">
    <source>
        <dbReference type="EMBL" id="CAG6585176.1"/>
    </source>
</evidence>
<dbReference type="AlphaFoldDB" id="A0A8D8K8R9"/>
<proteinExistence type="predicted"/>